<evidence type="ECO:0000313" key="2">
    <source>
        <dbReference type="Proteomes" id="UP000219440"/>
    </source>
</evidence>
<proteinExistence type="predicted"/>
<gene>
    <name evidence="1" type="ORF">SAMN06296378_1625</name>
</gene>
<reference evidence="1 2" key="1">
    <citation type="submission" date="2017-09" db="EMBL/GenBank/DDBJ databases">
        <authorList>
            <person name="Ehlers B."/>
            <person name="Leendertz F.H."/>
        </authorList>
    </citation>
    <scope>NUCLEOTIDE SEQUENCE [LARGE SCALE GENOMIC DNA]</scope>
    <source>
        <strain evidence="1 2">CGMCC 1.05381</strain>
    </source>
</reference>
<dbReference type="EMBL" id="OCST01000003">
    <property type="protein sequence ID" value="SOE65821.1"/>
    <property type="molecule type" value="Genomic_DNA"/>
</dbReference>
<sequence length="73" mass="7867">MRCVRHQPTFTVPLTLKHPADTVPPIVDVPFIVSLASIFTAMLLDSLDVVPADKVTLFGEEHSVAPGTTIVTI</sequence>
<accession>A0A2C8ZLP9</accession>
<keyword evidence="2" id="KW-1185">Reference proteome</keyword>
<dbReference type="Proteomes" id="UP000219440">
    <property type="component" value="Unassembled WGS sequence"/>
</dbReference>
<evidence type="ECO:0000313" key="1">
    <source>
        <dbReference type="EMBL" id="SOE65821.1"/>
    </source>
</evidence>
<name>A0A2C8ZLP9_9MICO</name>
<dbReference type="AlphaFoldDB" id="A0A2C8ZLP9"/>
<protein>
    <submittedName>
        <fullName evidence="1">Uncharacterized protein</fullName>
    </submittedName>
</protein>
<organism evidence="1 2">
    <name type="scientific">Salinibacterium xinjiangense</name>
    <dbReference type="NCBI Taxonomy" id="386302"/>
    <lineage>
        <taxon>Bacteria</taxon>
        <taxon>Bacillati</taxon>
        <taxon>Actinomycetota</taxon>
        <taxon>Actinomycetes</taxon>
        <taxon>Micrococcales</taxon>
        <taxon>Microbacteriaceae</taxon>
        <taxon>Salinibacterium</taxon>
    </lineage>
</organism>